<feature type="transmembrane region" description="Helical" evidence="7">
    <location>
        <begin position="151"/>
        <end position="169"/>
    </location>
</feature>
<dbReference type="InterPro" id="IPR011527">
    <property type="entry name" value="ABC1_TM_dom"/>
</dbReference>
<dbReference type="GO" id="GO:0140359">
    <property type="term" value="F:ABC-type transporter activity"/>
    <property type="evidence" value="ECO:0007669"/>
    <property type="project" value="InterPro"/>
</dbReference>
<dbReference type="OrthoDB" id="9806127at2"/>
<keyword evidence="6 7" id="KW-0472">Membrane</keyword>
<dbReference type="EMBL" id="NIPW01000005">
    <property type="protein sequence ID" value="OWJ80141.1"/>
    <property type="molecule type" value="Genomic_DNA"/>
</dbReference>
<keyword evidence="4" id="KW-0067">ATP-binding</keyword>
<evidence type="ECO:0000256" key="3">
    <source>
        <dbReference type="ARBA" id="ARBA00022741"/>
    </source>
</evidence>
<evidence type="ECO:0000259" key="8">
    <source>
        <dbReference type="PROSITE" id="PS50893"/>
    </source>
</evidence>
<dbReference type="GO" id="GO:0005886">
    <property type="term" value="C:plasma membrane"/>
    <property type="evidence" value="ECO:0007669"/>
    <property type="project" value="UniProtKB-SubCell"/>
</dbReference>
<accession>A0A212AF81</accession>
<keyword evidence="2 7" id="KW-0812">Transmembrane</keyword>
<feature type="domain" description="ABC transporter" evidence="8">
    <location>
        <begin position="332"/>
        <end position="543"/>
    </location>
</feature>
<dbReference type="InterPro" id="IPR039421">
    <property type="entry name" value="Type_1_exporter"/>
</dbReference>
<name>A0A212AF81_9RHOB</name>
<evidence type="ECO:0000256" key="5">
    <source>
        <dbReference type="ARBA" id="ARBA00022989"/>
    </source>
</evidence>
<evidence type="ECO:0000256" key="4">
    <source>
        <dbReference type="ARBA" id="ARBA00022840"/>
    </source>
</evidence>
<proteinExistence type="predicted"/>
<feature type="transmembrane region" description="Helical" evidence="7">
    <location>
        <begin position="127"/>
        <end position="145"/>
    </location>
</feature>
<feature type="domain" description="ABC transmembrane type-1" evidence="9">
    <location>
        <begin position="13"/>
        <end position="300"/>
    </location>
</feature>
<sequence>MTETLPNKNRITAASALSTLASLLWLPQAALLAVCIGRMAAGSGDVLLPVAGFVLLRLVQAGAQALSERLAFRAARAELSGLRSRVVTSLAGHAPFDAARPSSGLAASALAEQAELIVPYLSRFRPARFRATVVPVVIFLVIFPLSWLAALALLIALPVIPLFMALIGWRAKAASEAQLGAVGTFNGFLLDRLRGMATIRGLGAVGGAEARLAAMAGDLRDRTMAVLRIAFLSSAVLELFSALGVAMVAVYVGFHLLGQLPFGAWGGRLSLPEGMFILLLAPAFFEPMRDLAAVWHDRAAGEAALDKLGGLVPSGMTFAGALSRPIRSGEEVKPPSVLLEAAQPAREDSRPVSFSVAAGEHVALTGPSGSGKSTAIGLIAGLVPLASGRVLLGGVPMAGEGAATLRAGMAWLGQEPHLLPLSLAENVRAGREISDEDVAAALSLAGLSRLAALRGGTPLGEDGAGLSGGEVMRLALARAAASPAGLILADEPTAHLDRATADAVTEGLLRLARGRTLIVATHDPRLVARLDRTIAMAPASREAAA</sequence>
<evidence type="ECO:0000259" key="9">
    <source>
        <dbReference type="PROSITE" id="PS50929"/>
    </source>
</evidence>
<dbReference type="AlphaFoldDB" id="A0A212AF81"/>
<keyword evidence="3" id="KW-0547">Nucleotide-binding</keyword>
<dbReference type="SUPFAM" id="SSF90123">
    <property type="entry name" value="ABC transporter transmembrane region"/>
    <property type="match status" value="1"/>
</dbReference>
<dbReference type="NCBIfam" id="TIGR02857">
    <property type="entry name" value="CydD"/>
    <property type="match status" value="1"/>
</dbReference>
<dbReference type="Pfam" id="PF00664">
    <property type="entry name" value="ABC_membrane"/>
    <property type="match status" value="1"/>
</dbReference>
<dbReference type="CDD" id="cd18584">
    <property type="entry name" value="ABC_6TM_AarD_CydD"/>
    <property type="match status" value="1"/>
</dbReference>
<dbReference type="InterPro" id="IPR003439">
    <property type="entry name" value="ABC_transporter-like_ATP-bd"/>
</dbReference>
<dbReference type="PROSITE" id="PS50893">
    <property type="entry name" value="ABC_TRANSPORTER_2"/>
    <property type="match status" value="1"/>
</dbReference>
<dbReference type="Gene3D" id="1.20.1560.10">
    <property type="entry name" value="ABC transporter type 1, transmembrane domain"/>
    <property type="match status" value="1"/>
</dbReference>
<feature type="transmembrane region" description="Helical" evidence="7">
    <location>
        <begin position="229"/>
        <end position="253"/>
    </location>
</feature>
<dbReference type="InterPro" id="IPR036640">
    <property type="entry name" value="ABC1_TM_sf"/>
</dbReference>
<dbReference type="PROSITE" id="PS50929">
    <property type="entry name" value="ABC_TM1F"/>
    <property type="match status" value="1"/>
</dbReference>
<keyword evidence="11" id="KW-1185">Reference proteome</keyword>
<dbReference type="Pfam" id="PF00005">
    <property type="entry name" value="ABC_tran"/>
    <property type="match status" value="1"/>
</dbReference>
<dbReference type="SUPFAM" id="SSF52540">
    <property type="entry name" value="P-loop containing nucleoside triphosphate hydrolases"/>
    <property type="match status" value="1"/>
</dbReference>
<dbReference type="Gene3D" id="3.40.50.300">
    <property type="entry name" value="P-loop containing nucleotide triphosphate hydrolases"/>
    <property type="match status" value="1"/>
</dbReference>
<protein>
    <submittedName>
        <fullName evidence="10">Thiol reductant ABC exporter subunit CydD</fullName>
    </submittedName>
</protein>
<dbReference type="Proteomes" id="UP000196878">
    <property type="component" value="Unassembled WGS sequence"/>
</dbReference>
<dbReference type="GO" id="GO:0034040">
    <property type="term" value="F:ATPase-coupled lipid transmembrane transporter activity"/>
    <property type="evidence" value="ECO:0007669"/>
    <property type="project" value="TreeGrafter"/>
</dbReference>
<dbReference type="InterPro" id="IPR027417">
    <property type="entry name" value="P-loop_NTPase"/>
</dbReference>
<evidence type="ECO:0000256" key="7">
    <source>
        <dbReference type="SAM" id="Phobius"/>
    </source>
</evidence>
<evidence type="ECO:0000313" key="10">
    <source>
        <dbReference type="EMBL" id="OWJ80141.1"/>
    </source>
</evidence>
<dbReference type="InterPro" id="IPR003593">
    <property type="entry name" value="AAA+_ATPase"/>
</dbReference>
<dbReference type="RefSeq" id="WP_088213975.1">
    <property type="nucleotide sequence ID" value="NZ_NIPW01000005.1"/>
</dbReference>
<reference evidence="10 11" key="1">
    <citation type="submission" date="2016-12" db="EMBL/GenBank/DDBJ databases">
        <title>Comparison of Traditional DNA-DNA Hybridization with In Silico Genomic Analysis.</title>
        <authorList>
            <person name="Nicholson A.C."/>
            <person name="Humrighouse B.W."/>
            <person name="Graziano J."/>
            <person name="Lasker B."/>
            <person name="Whitney A.M."/>
            <person name="Mcquiston J.R."/>
        </authorList>
    </citation>
    <scope>NUCLEOTIDE SEQUENCE [LARGE SCALE GENOMIC DNA]</scope>
    <source>
        <strain evidence="10 11">H2240</strain>
    </source>
</reference>
<dbReference type="PANTHER" id="PTHR24221:SF261">
    <property type="entry name" value="GLUTATHIONE_L-CYSTEINE TRANSPORT SYSTEM ATP-BINDING_PERMEASE PROTEIN CYDD"/>
    <property type="match status" value="1"/>
</dbReference>
<dbReference type="PANTHER" id="PTHR24221">
    <property type="entry name" value="ATP-BINDING CASSETTE SUB-FAMILY B"/>
    <property type="match status" value="1"/>
</dbReference>
<dbReference type="GO" id="GO:0042883">
    <property type="term" value="P:cysteine transport"/>
    <property type="evidence" value="ECO:0007669"/>
    <property type="project" value="InterPro"/>
</dbReference>
<dbReference type="GO" id="GO:0016887">
    <property type="term" value="F:ATP hydrolysis activity"/>
    <property type="evidence" value="ECO:0007669"/>
    <property type="project" value="InterPro"/>
</dbReference>
<keyword evidence="5 7" id="KW-1133">Transmembrane helix</keyword>
<evidence type="ECO:0000256" key="1">
    <source>
        <dbReference type="ARBA" id="ARBA00004651"/>
    </source>
</evidence>
<gene>
    <name evidence="10" type="primary">cydD</name>
    <name evidence="10" type="ORF">CDV49_02350</name>
</gene>
<dbReference type="InterPro" id="IPR014216">
    <property type="entry name" value="ABC_transptr_CydD"/>
</dbReference>
<organism evidence="10 11">
    <name type="scientific">Haematobacter genomosp. 1</name>
    <dbReference type="NCBI Taxonomy" id="366618"/>
    <lineage>
        <taxon>Bacteria</taxon>
        <taxon>Pseudomonadati</taxon>
        <taxon>Pseudomonadota</taxon>
        <taxon>Alphaproteobacteria</taxon>
        <taxon>Rhodobacterales</taxon>
        <taxon>Paracoccaceae</taxon>
        <taxon>Haematobacter</taxon>
    </lineage>
</organism>
<evidence type="ECO:0000256" key="6">
    <source>
        <dbReference type="ARBA" id="ARBA00023136"/>
    </source>
</evidence>
<comment type="subcellular location">
    <subcellularLocation>
        <location evidence="1">Cell membrane</location>
        <topology evidence="1">Multi-pass membrane protein</topology>
    </subcellularLocation>
</comment>
<dbReference type="GO" id="GO:0005524">
    <property type="term" value="F:ATP binding"/>
    <property type="evidence" value="ECO:0007669"/>
    <property type="project" value="UniProtKB-KW"/>
</dbReference>
<evidence type="ECO:0000313" key="11">
    <source>
        <dbReference type="Proteomes" id="UP000196878"/>
    </source>
</evidence>
<evidence type="ECO:0000256" key="2">
    <source>
        <dbReference type="ARBA" id="ARBA00022692"/>
    </source>
</evidence>
<comment type="caution">
    <text evidence="10">The sequence shown here is derived from an EMBL/GenBank/DDBJ whole genome shotgun (WGS) entry which is preliminary data.</text>
</comment>
<dbReference type="SMART" id="SM00382">
    <property type="entry name" value="AAA"/>
    <property type="match status" value="1"/>
</dbReference>